<feature type="signal peptide" evidence="3">
    <location>
        <begin position="1"/>
        <end position="39"/>
    </location>
</feature>
<dbReference type="Pfam" id="PF17957">
    <property type="entry name" value="Big_7"/>
    <property type="match status" value="2"/>
</dbReference>
<keyword evidence="1" id="KW-0677">Repeat</keyword>
<evidence type="ECO:0000313" key="6">
    <source>
        <dbReference type="Proteomes" id="UP000264492"/>
    </source>
</evidence>
<dbReference type="PANTHER" id="PTHR32305:SF15">
    <property type="entry name" value="PROTEIN RHSA-RELATED"/>
    <property type="match status" value="1"/>
</dbReference>
<feature type="region of interest" description="Disordered" evidence="2">
    <location>
        <begin position="1026"/>
        <end position="1066"/>
    </location>
</feature>
<keyword evidence="3" id="KW-0732">Signal</keyword>
<dbReference type="Gene3D" id="2.60.40.10">
    <property type="entry name" value="Immunoglobulins"/>
    <property type="match status" value="2"/>
</dbReference>
<dbReference type="AlphaFoldDB" id="A0A371JZL7"/>
<evidence type="ECO:0000259" key="4">
    <source>
        <dbReference type="Pfam" id="PF25023"/>
    </source>
</evidence>
<dbReference type="InterPro" id="IPR022385">
    <property type="entry name" value="Rhs_assc_core"/>
</dbReference>
<sequence length="1066" mass="115657">MHKSYDVKRVRAALAKASARWTVGLLLLVSALLPGLACAAGPDPTLSFNYPAAPEMTFAAPASVKIQLSATAGCGPINIFVSGPGLDTSVTNGQVLNDLPPGRYFIDASFEMCDRRWVDPVSAGRAFTVLGGSITASPTTCTIPWGANACYTNVNWSSNAANATVWYSLPDGSLMTQWATGQNGSSVGGIDSRGLRFHLKSGSLTLATVDVSAVPTQNSPPAVSLTGPGNNYVYPAGSAVAFTANASDADDGVQRVEFLVDGTKMGEDTSAPYELHWTGLVGGHSLVARAFDTRGYYTDSAAMWIVGNGPPSVSLTSPADGTQASVPASFLLQANASDADGVNRVEFYADNQLINTDSAAPYEYTWSGASVGPHAVHAVAYDSRGLSARSATASVTVKLPDSGPSGLTRQYVYDQYQQLCKILEPETGATVMAYDASGNLAWSAAGLNLPDPNNCNLAEAEQSGRRVDRSYDSRNRLATLTFPDGRGNQTWAYTPDGLPYEVVTSNEGPDLGKVINNYTYNKRRLVNAEAQTLVGRYVRSATYGYDANGHRNRYTTPDGLPVNYATNALGQPTAVSSTWGNHATGISYYPNGGMKRYVYGNGIVHTMTQDARQFPARVTDAGVFDHTYAYDENGNIAAIRDVNAVQGLYSGNRDMLYDRRDRLIQAHLHWLTVRGFGYDPLDNIRYKSNFNGSTTVTDYYWYNEKNHLTNLRNDQGATTMGLGYDEQGNLKNKNGQGYEFDLGNRLRISTGKETYRYEAHGRRVTSESLTDTRYSVSFYNTDGQLLQREEHHSGEADNDSYPELTIPHIYLNGSLLATIEWDRASNSGKLKYQHTDALGSPIAVTDAAATVLDRTHWEPYGAAINKPAYNGVGYTGHVMDGATGLTYMQQRYYDPQLGRFLSVDPVTALEKPLAHFIRYAYAYNNPYKFTDPDGREGAALRQMERDMDDLASGKMSRAEFHERSAARGAGAAAGLTLVAGGAGTLRAGAWLTMTKSGRETLFVVLSILSRNKDELKTLGKRVHKESIVQTMKDSRRNAVTESQQRGKITPREPPKPPDPKTPDPLK</sequence>
<keyword evidence="6" id="KW-1185">Reference proteome</keyword>
<dbReference type="NCBIfam" id="TIGR03696">
    <property type="entry name" value="Rhs_assc_core"/>
    <property type="match status" value="1"/>
</dbReference>
<accession>A0A371JZL7</accession>
<dbReference type="Pfam" id="PF25023">
    <property type="entry name" value="TEN_YD-shell"/>
    <property type="match status" value="1"/>
</dbReference>
<evidence type="ECO:0000313" key="5">
    <source>
        <dbReference type="EMBL" id="RDZ27084.1"/>
    </source>
</evidence>
<dbReference type="InterPro" id="IPR013783">
    <property type="entry name" value="Ig-like_fold"/>
</dbReference>
<evidence type="ECO:0000256" key="1">
    <source>
        <dbReference type="ARBA" id="ARBA00022737"/>
    </source>
</evidence>
<dbReference type="InterPro" id="IPR056823">
    <property type="entry name" value="TEN-like_YD-shell"/>
</dbReference>
<feature type="compositionally biased region" description="Basic and acidic residues" evidence="2">
    <location>
        <begin position="1049"/>
        <end position="1066"/>
    </location>
</feature>
<feature type="chain" id="PRO_5016695452" evidence="3">
    <location>
        <begin position="40"/>
        <end position="1066"/>
    </location>
</feature>
<protein>
    <submittedName>
        <fullName evidence="5">RHS repeat-associated core domain-containing protein</fullName>
    </submittedName>
</protein>
<dbReference type="Proteomes" id="UP000264492">
    <property type="component" value="Unassembled WGS sequence"/>
</dbReference>
<dbReference type="Gene3D" id="2.180.10.10">
    <property type="entry name" value="RHS repeat-associated core"/>
    <property type="match status" value="1"/>
</dbReference>
<name>A0A371JZL7_9GAMM</name>
<dbReference type="PANTHER" id="PTHR32305">
    <property type="match status" value="1"/>
</dbReference>
<dbReference type="EMBL" id="QTSU01000002">
    <property type="protein sequence ID" value="RDZ27084.1"/>
    <property type="molecule type" value="Genomic_DNA"/>
</dbReference>
<feature type="domain" description="Teneurin-like YD-shell" evidence="4">
    <location>
        <begin position="831"/>
        <end position="927"/>
    </location>
</feature>
<comment type="caution">
    <text evidence="5">The sequence shown here is derived from an EMBL/GenBank/DDBJ whole genome shotgun (WGS) entry which is preliminary data.</text>
</comment>
<reference evidence="5 6" key="1">
    <citation type="submission" date="2018-08" db="EMBL/GenBank/DDBJ databases">
        <title>Lysobacter sp. zong2l5, whole genome shotgun sequence.</title>
        <authorList>
            <person name="Zhang X."/>
            <person name="Feng G."/>
            <person name="Zhu H."/>
        </authorList>
    </citation>
    <scope>NUCLEOTIDE SEQUENCE [LARGE SCALE GENOMIC DNA]</scope>
    <source>
        <strain evidence="6">zong2l5</strain>
    </source>
</reference>
<gene>
    <name evidence="5" type="ORF">DX914_12530</name>
</gene>
<proteinExistence type="predicted"/>
<evidence type="ECO:0000256" key="2">
    <source>
        <dbReference type="SAM" id="MobiDB-lite"/>
    </source>
</evidence>
<dbReference type="InterPro" id="IPR050708">
    <property type="entry name" value="T6SS_VgrG/RHS"/>
</dbReference>
<organism evidence="5 6">
    <name type="scientific">Lysobacter silvisoli</name>
    <dbReference type="NCBI Taxonomy" id="2293254"/>
    <lineage>
        <taxon>Bacteria</taxon>
        <taxon>Pseudomonadati</taxon>
        <taxon>Pseudomonadota</taxon>
        <taxon>Gammaproteobacteria</taxon>
        <taxon>Lysobacterales</taxon>
        <taxon>Lysobacteraceae</taxon>
        <taxon>Lysobacter</taxon>
    </lineage>
</organism>
<evidence type="ECO:0000256" key="3">
    <source>
        <dbReference type="SAM" id="SignalP"/>
    </source>
</evidence>